<evidence type="ECO:0000313" key="2">
    <source>
        <dbReference type="EMBL" id="KAG1536006.1"/>
    </source>
</evidence>
<proteinExistence type="predicted"/>
<keyword evidence="1" id="KW-1133">Transmembrane helix</keyword>
<name>A0A9P6XZI8_9FUNG</name>
<dbReference type="Proteomes" id="UP000740926">
    <property type="component" value="Unassembled WGS sequence"/>
</dbReference>
<sequence length="172" mass="18064">MFIVRSGLGTMVVIVIVVVCGGRIAGGQVAGRRRLRRTLAFLAQELAVTQAQDALVDTDRIAALHEVFGSQAAALPDQGFGIDDDLPLAAEVGRQCLLDAAFQFGTECHLGAGQAQDHAAAAPGLRRGRMVVAHFQLGDHIVAGLRAQRGEVMFSPLPWVVVIDSVACAATP</sequence>
<dbReference type="EMBL" id="JAANIU010008053">
    <property type="protein sequence ID" value="KAG1536006.1"/>
    <property type="molecule type" value="Genomic_DNA"/>
</dbReference>
<evidence type="ECO:0000256" key="1">
    <source>
        <dbReference type="SAM" id="Phobius"/>
    </source>
</evidence>
<dbReference type="AlphaFoldDB" id="A0A9P6XZI8"/>
<evidence type="ECO:0000313" key="3">
    <source>
        <dbReference type="Proteomes" id="UP000740926"/>
    </source>
</evidence>
<organism evidence="2 3">
    <name type="scientific">Rhizopus delemar</name>
    <dbReference type="NCBI Taxonomy" id="936053"/>
    <lineage>
        <taxon>Eukaryota</taxon>
        <taxon>Fungi</taxon>
        <taxon>Fungi incertae sedis</taxon>
        <taxon>Mucoromycota</taxon>
        <taxon>Mucoromycotina</taxon>
        <taxon>Mucoromycetes</taxon>
        <taxon>Mucorales</taxon>
        <taxon>Mucorineae</taxon>
        <taxon>Rhizopodaceae</taxon>
        <taxon>Rhizopus</taxon>
    </lineage>
</organism>
<reference evidence="2 3" key="1">
    <citation type="journal article" date="2020" name="Microb. Genom.">
        <title>Genetic diversity of clinical and environmental Mucorales isolates obtained from an investigation of mucormycosis cases among solid organ transplant recipients.</title>
        <authorList>
            <person name="Nguyen M.H."/>
            <person name="Kaul D."/>
            <person name="Muto C."/>
            <person name="Cheng S.J."/>
            <person name="Richter R.A."/>
            <person name="Bruno V.M."/>
            <person name="Liu G."/>
            <person name="Beyhan S."/>
            <person name="Sundermann A.J."/>
            <person name="Mounaud S."/>
            <person name="Pasculle A.W."/>
            <person name="Nierman W.C."/>
            <person name="Driscoll E."/>
            <person name="Cumbie R."/>
            <person name="Clancy C.J."/>
            <person name="Dupont C.L."/>
        </authorList>
    </citation>
    <scope>NUCLEOTIDE SEQUENCE [LARGE SCALE GENOMIC DNA]</scope>
    <source>
        <strain evidence="2 3">GL24</strain>
    </source>
</reference>
<protein>
    <submittedName>
        <fullName evidence="2">Uncharacterized protein</fullName>
    </submittedName>
</protein>
<feature type="transmembrane region" description="Helical" evidence="1">
    <location>
        <begin position="6"/>
        <end position="26"/>
    </location>
</feature>
<keyword evidence="1" id="KW-0472">Membrane</keyword>
<keyword evidence="3" id="KW-1185">Reference proteome</keyword>
<accession>A0A9P6XZI8</accession>
<gene>
    <name evidence="2" type="ORF">G6F50_015179</name>
</gene>
<keyword evidence="1" id="KW-0812">Transmembrane</keyword>
<comment type="caution">
    <text evidence="2">The sequence shown here is derived from an EMBL/GenBank/DDBJ whole genome shotgun (WGS) entry which is preliminary data.</text>
</comment>